<sequence>MRDAVIVDAVRTPVGKRGGALSGIHPADLSAHALNALVGRLGLDPADIDDVVWGCVGQVGDQAGNIARTAVLAAGWPTSVPGTSVDRRCGSGQQAVHAAAAGIIAGQHDIVVAGGVESMSRVPMGAANQDGRPMPESVLERFGVGGFNQGVGAELVAERWGLTRRRLDDYSLESHRRAAAAGDSGALDGQLVPVPGALDADEGVRRATTPDRLAGLRPAFRADGVITAGNSSQISDGTAALLLTTGEIAARRGWSPIARVHTSVLAGDDPVIMLTAPLPATRKALRKSGLGLDDIGAYEVNEAFAPVPLAWAAETGAAPDRLNPLGGAIAVGHPLGASGAVLMTRLAHHMRDRGLRYGLQTMCEAGGLANATVLELL</sequence>
<dbReference type="InterPro" id="IPR020617">
    <property type="entry name" value="Thiolase_C"/>
</dbReference>
<keyword evidence="8" id="KW-1185">Reference proteome</keyword>
<evidence type="ECO:0000259" key="5">
    <source>
        <dbReference type="Pfam" id="PF00108"/>
    </source>
</evidence>
<reference evidence="7 8" key="1">
    <citation type="submission" date="2024-08" db="EMBL/GenBank/DDBJ databases">
        <title>Genome mining of Saccharopolyspora cebuensis PGLac3 from Nigerian medicinal plant.</title>
        <authorList>
            <person name="Ezeobiora C.E."/>
            <person name="Igbokwe N.H."/>
            <person name="Amin D.H."/>
            <person name="Mendie U.E."/>
        </authorList>
    </citation>
    <scope>NUCLEOTIDE SEQUENCE [LARGE SCALE GENOMIC DNA]</scope>
    <source>
        <strain evidence="7 8">PGLac3</strain>
    </source>
</reference>
<dbReference type="InterPro" id="IPR020616">
    <property type="entry name" value="Thiolase_N"/>
</dbReference>
<evidence type="ECO:0000313" key="7">
    <source>
        <dbReference type="EMBL" id="MEY8040332.1"/>
    </source>
</evidence>
<dbReference type="Gene3D" id="3.40.47.10">
    <property type="match status" value="2"/>
</dbReference>
<accession>A0ABV4CJP1</accession>
<dbReference type="PROSITE" id="PS00737">
    <property type="entry name" value="THIOLASE_2"/>
    <property type="match status" value="1"/>
</dbReference>
<comment type="caution">
    <text evidence="7">The sequence shown here is derived from an EMBL/GenBank/DDBJ whole genome shotgun (WGS) entry which is preliminary data.</text>
</comment>
<feature type="domain" description="Thiolase N-terminal" evidence="5">
    <location>
        <begin position="5"/>
        <end position="245"/>
    </location>
</feature>
<dbReference type="SUPFAM" id="SSF53901">
    <property type="entry name" value="Thiolase-like"/>
    <property type="match status" value="2"/>
</dbReference>
<dbReference type="PANTHER" id="PTHR43365:SF1">
    <property type="entry name" value="ACETYL-COA C-ACYLTRANSFERASE"/>
    <property type="match status" value="1"/>
</dbReference>
<dbReference type="InterPro" id="IPR016039">
    <property type="entry name" value="Thiolase-like"/>
</dbReference>
<dbReference type="Proteomes" id="UP001564626">
    <property type="component" value="Unassembled WGS sequence"/>
</dbReference>
<protein>
    <submittedName>
        <fullName evidence="7">Acetyl-CoA C-acyltransferase</fullName>
        <ecNumber evidence="7">2.3.1.16</ecNumber>
    </submittedName>
</protein>
<dbReference type="EC" id="2.3.1.16" evidence="7"/>
<evidence type="ECO:0000256" key="2">
    <source>
        <dbReference type="ARBA" id="ARBA00022679"/>
    </source>
</evidence>
<dbReference type="PANTHER" id="PTHR43365">
    <property type="entry name" value="BLR7806 PROTEIN"/>
    <property type="match status" value="1"/>
</dbReference>
<evidence type="ECO:0000256" key="3">
    <source>
        <dbReference type="ARBA" id="ARBA00023315"/>
    </source>
</evidence>
<evidence type="ECO:0000313" key="8">
    <source>
        <dbReference type="Proteomes" id="UP001564626"/>
    </source>
</evidence>
<comment type="similarity">
    <text evidence="1 4">Belongs to the thiolase-like superfamily. Thiolase family.</text>
</comment>
<keyword evidence="3 4" id="KW-0012">Acyltransferase</keyword>
<evidence type="ECO:0000256" key="1">
    <source>
        <dbReference type="ARBA" id="ARBA00010982"/>
    </source>
</evidence>
<evidence type="ECO:0000256" key="4">
    <source>
        <dbReference type="RuleBase" id="RU003557"/>
    </source>
</evidence>
<gene>
    <name evidence="7" type="ORF">AB8O55_13080</name>
</gene>
<feature type="domain" description="Thiolase C-terminal" evidence="6">
    <location>
        <begin position="256"/>
        <end position="375"/>
    </location>
</feature>
<dbReference type="InterPro" id="IPR002155">
    <property type="entry name" value="Thiolase"/>
</dbReference>
<organism evidence="7 8">
    <name type="scientific">Saccharopolyspora cebuensis</name>
    <dbReference type="NCBI Taxonomy" id="418759"/>
    <lineage>
        <taxon>Bacteria</taxon>
        <taxon>Bacillati</taxon>
        <taxon>Actinomycetota</taxon>
        <taxon>Actinomycetes</taxon>
        <taxon>Pseudonocardiales</taxon>
        <taxon>Pseudonocardiaceae</taxon>
        <taxon>Saccharopolyspora</taxon>
    </lineage>
</organism>
<dbReference type="RefSeq" id="WP_369774864.1">
    <property type="nucleotide sequence ID" value="NZ_JBGEHV010000020.1"/>
</dbReference>
<dbReference type="Pfam" id="PF00108">
    <property type="entry name" value="Thiolase_N"/>
    <property type="match status" value="1"/>
</dbReference>
<evidence type="ECO:0000259" key="6">
    <source>
        <dbReference type="Pfam" id="PF02803"/>
    </source>
</evidence>
<keyword evidence="2 4" id="KW-0808">Transferase</keyword>
<dbReference type="EMBL" id="JBGEHV010000020">
    <property type="protein sequence ID" value="MEY8040332.1"/>
    <property type="molecule type" value="Genomic_DNA"/>
</dbReference>
<proteinExistence type="inferred from homology"/>
<dbReference type="NCBIfam" id="TIGR01930">
    <property type="entry name" value="AcCoA-C-Actrans"/>
    <property type="match status" value="1"/>
</dbReference>
<dbReference type="Pfam" id="PF02803">
    <property type="entry name" value="Thiolase_C"/>
    <property type="match status" value="1"/>
</dbReference>
<dbReference type="InterPro" id="IPR020613">
    <property type="entry name" value="Thiolase_CS"/>
</dbReference>
<dbReference type="GO" id="GO:0003988">
    <property type="term" value="F:acetyl-CoA C-acyltransferase activity"/>
    <property type="evidence" value="ECO:0007669"/>
    <property type="project" value="UniProtKB-EC"/>
</dbReference>
<dbReference type="CDD" id="cd00751">
    <property type="entry name" value="thiolase"/>
    <property type="match status" value="1"/>
</dbReference>
<dbReference type="PIRSF" id="PIRSF000429">
    <property type="entry name" value="Ac-CoA_Ac_transf"/>
    <property type="match status" value="1"/>
</dbReference>
<name>A0ABV4CJP1_9PSEU</name>